<dbReference type="AlphaFoldDB" id="A0A0C3FPW0"/>
<reference evidence="2" key="2">
    <citation type="submission" date="2015-01" db="EMBL/GenBank/DDBJ databases">
        <title>Evolutionary Origins and Diversification of the Mycorrhizal Mutualists.</title>
        <authorList>
            <consortium name="DOE Joint Genome Institute"/>
            <consortium name="Mycorrhizal Genomics Consortium"/>
            <person name="Kohler A."/>
            <person name="Kuo A."/>
            <person name="Nagy L.G."/>
            <person name="Floudas D."/>
            <person name="Copeland A."/>
            <person name="Barry K.W."/>
            <person name="Cichocki N."/>
            <person name="Veneault-Fourrey C."/>
            <person name="LaButti K."/>
            <person name="Lindquist E.A."/>
            <person name="Lipzen A."/>
            <person name="Lundell T."/>
            <person name="Morin E."/>
            <person name="Murat C."/>
            <person name="Riley R."/>
            <person name="Ohm R."/>
            <person name="Sun H."/>
            <person name="Tunlid A."/>
            <person name="Henrissat B."/>
            <person name="Grigoriev I.V."/>
            <person name="Hibbett D.S."/>
            <person name="Martin F."/>
        </authorList>
    </citation>
    <scope>NUCLEOTIDE SEQUENCE [LARGE SCALE GENOMIC DNA]</scope>
    <source>
        <strain evidence="2">F 1598</strain>
    </source>
</reference>
<evidence type="ECO:0000313" key="2">
    <source>
        <dbReference type="Proteomes" id="UP000054166"/>
    </source>
</evidence>
<dbReference type="EMBL" id="KN833000">
    <property type="protein sequence ID" value="KIM81216.1"/>
    <property type="molecule type" value="Genomic_DNA"/>
</dbReference>
<dbReference type="HOGENOM" id="CLU_2606867_0_0_1"/>
<reference evidence="1 2" key="1">
    <citation type="submission" date="2014-04" db="EMBL/GenBank/DDBJ databases">
        <authorList>
            <consortium name="DOE Joint Genome Institute"/>
            <person name="Kuo A."/>
            <person name="Tarkka M."/>
            <person name="Buscot F."/>
            <person name="Kohler A."/>
            <person name="Nagy L.G."/>
            <person name="Floudas D."/>
            <person name="Copeland A."/>
            <person name="Barry K.W."/>
            <person name="Cichocki N."/>
            <person name="Veneault-Fourrey C."/>
            <person name="LaButti K."/>
            <person name="Lindquist E.A."/>
            <person name="Lipzen A."/>
            <person name="Lundell T."/>
            <person name="Morin E."/>
            <person name="Murat C."/>
            <person name="Sun H."/>
            <person name="Tunlid A."/>
            <person name="Henrissat B."/>
            <person name="Grigoriev I.V."/>
            <person name="Hibbett D.S."/>
            <person name="Martin F."/>
            <person name="Nordberg H.P."/>
            <person name="Cantor M.N."/>
            <person name="Hua S.X."/>
        </authorList>
    </citation>
    <scope>NUCLEOTIDE SEQUENCE [LARGE SCALE GENOMIC DNA]</scope>
    <source>
        <strain evidence="1 2">F 1598</strain>
    </source>
</reference>
<evidence type="ECO:0000313" key="1">
    <source>
        <dbReference type="EMBL" id="KIM81216.1"/>
    </source>
</evidence>
<accession>A0A0C3FPW0</accession>
<organism evidence="1 2">
    <name type="scientific">Piloderma croceum (strain F 1598)</name>
    <dbReference type="NCBI Taxonomy" id="765440"/>
    <lineage>
        <taxon>Eukaryota</taxon>
        <taxon>Fungi</taxon>
        <taxon>Dikarya</taxon>
        <taxon>Basidiomycota</taxon>
        <taxon>Agaricomycotina</taxon>
        <taxon>Agaricomycetes</taxon>
        <taxon>Agaricomycetidae</taxon>
        <taxon>Atheliales</taxon>
        <taxon>Atheliaceae</taxon>
        <taxon>Piloderma</taxon>
    </lineage>
</organism>
<gene>
    <name evidence="1" type="ORF">PILCRDRAFT_821669</name>
</gene>
<proteinExistence type="predicted"/>
<sequence>MATSGMVKQLVGVKGHLPRLQSLSIDQYPLWLQPLEAFQFAPWLRCLAVGPRLAADDIKLLWHSLMKVVMRITSSNCAM</sequence>
<dbReference type="InParanoid" id="A0A0C3FPW0"/>
<protein>
    <submittedName>
        <fullName evidence="1">Uncharacterized protein</fullName>
    </submittedName>
</protein>
<dbReference type="Proteomes" id="UP000054166">
    <property type="component" value="Unassembled WGS sequence"/>
</dbReference>
<name>A0A0C3FPW0_PILCF</name>
<keyword evidence="2" id="KW-1185">Reference proteome</keyword>